<reference evidence="1 2" key="1">
    <citation type="journal article" date="2019" name="Sci. Rep.">
        <title>Orb-weaving spider Araneus ventricosus genome elucidates the spidroin gene catalogue.</title>
        <authorList>
            <person name="Kono N."/>
            <person name="Nakamura H."/>
            <person name="Ohtoshi R."/>
            <person name="Moran D.A.P."/>
            <person name="Shinohara A."/>
            <person name="Yoshida Y."/>
            <person name="Fujiwara M."/>
            <person name="Mori M."/>
            <person name="Tomita M."/>
            <person name="Arakawa K."/>
        </authorList>
    </citation>
    <scope>NUCLEOTIDE SEQUENCE [LARGE SCALE GENOMIC DNA]</scope>
</reference>
<protein>
    <submittedName>
        <fullName evidence="1">Uncharacterized protein</fullName>
    </submittedName>
</protein>
<sequence>MIRIALISIVYRRSNRRFRSSSGLARKTNVVHTSRTVFHLVSCSRQLHILTSLAMAAPSAGPRLVAHNTETFSSLKNIQGRTELGTYSLGVGCLIVKARGAGGNFRSISNVDSPPGLDL</sequence>
<keyword evidence="2" id="KW-1185">Reference proteome</keyword>
<evidence type="ECO:0000313" key="2">
    <source>
        <dbReference type="Proteomes" id="UP000499080"/>
    </source>
</evidence>
<proteinExistence type="predicted"/>
<dbReference type="EMBL" id="BGPR01000664">
    <property type="protein sequence ID" value="GBM30608.1"/>
    <property type="molecule type" value="Genomic_DNA"/>
</dbReference>
<gene>
    <name evidence="1" type="ORF">AVEN_27636_1</name>
</gene>
<organism evidence="1 2">
    <name type="scientific">Araneus ventricosus</name>
    <name type="common">Orbweaver spider</name>
    <name type="synonym">Epeira ventricosa</name>
    <dbReference type="NCBI Taxonomy" id="182803"/>
    <lineage>
        <taxon>Eukaryota</taxon>
        <taxon>Metazoa</taxon>
        <taxon>Ecdysozoa</taxon>
        <taxon>Arthropoda</taxon>
        <taxon>Chelicerata</taxon>
        <taxon>Arachnida</taxon>
        <taxon>Araneae</taxon>
        <taxon>Araneomorphae</taxon>
        <taxon>Entelegynae</taxon>
        <taxon>Araneoidea</taxon>
        <taxon>Araneidae</taxon>
        <taxon>Araneus</taxon>
    </lineage>
</organism>
<dbReference type="Proteomes" id="UP000499080">
    <property type="component" value="Unassembled WGS sequence"/>
</dbReference>
<dbReference type="AlphaFoldDB" id="A0A4Y2ER29"/>
<evidence type="ECO:0000313" key="1">
    <source>
        <dbReference type="EMBL" id="GBM30608.1"/>
    </source>
</evidence>
<comment type="caution">
    <text evidence="1">The sequence shown here is derived from an EMBL/GenBank/DDBJ whole genome shotgun (WGS) entry which is preliminary data.</text>
</comment>
<name>A0A4Y2ER29_ARAVE</name>
<accession>A0A4Y2ER29</accession>